<feature type="domain" description="Integrase catalytic" evidence="1">
    <location>
        <begin position="1"/>
        <end position="142"/>
    </location>
</feature>
<evidence type="ECO:0000313" key="3">
    <source>
        <dbReference type="Proteomes" id="UP000256805"/>
    </source>
</evidence>
<dbReference type="GO" id="GO:0003676">
    <property type="term" value="F:nucleic acid binding"/>
    <property type="evidence" value="ECO:0007669"/>
    <property type="project" value="InterPro"/>
</dbReference>
<proteinExistence type="predicted"/>
<dbReference type="NCBIfam" id="NF033516">
    <property type="entry name" value="transpos_IS3"/>
    <property type="match status" value="1"/>
</dbReference>
<dbReference type="PROSITE" id="PS50994">
    <property type="entry name" value="INTEGRASE"/>
    <property type="match status" value="1"/>
</dbReference>
<organism evidence="2 3">
    <name type="scientific">Cupriavidus taiwanensis</name>
    <dbReference type="NCBI Taxonomy" id="164546"/>
    <lineage>
        <taxon>Bacteria</taxon>
        <taxon>Pseudomonadati</taxon>
        <taxon>Pseudomonadota</taxon>
        <taxon>Betaproteobacteria</taxon>
        <taxon>Burkholderiales</taxon>
        <taxon>Burkholderiaceae</taxon>
        <taxon>Cupriavidus</taxon>
    </lineage>
</organism>
<accession>A0A375JGI4</accession>
<dbReference type="Proteomes" id="UP000256805">
    <property type="component" value="Unassembled WGS sequence"/>
</dbReference>
<gene>
    <name evidence="2" type="ORF">CBM2634_U260007</name>
</gene>
<dbReference type="PANTHER" id="PTHR46889">
    <property type="entry name" value="TRANSPOSASE INSF FOR INSERTION SEQUENCE IS3B-RELATED"/>
    <property type="match status" value="1"/>
</dbReference>
<dbReference type="Pfam" id="PF13333">
    <property type="entry name" value="rve_2"/>
    <property type="match status" value="1"/>
</dbReference>
<dbReference type="SUPFAM" id="SSF53098">
    <property type="entry name" value="Ribonuclease H-like"/>
    <property type="match status" value="1"/>
</dbReference>
<sequence length="153" mass="17602">MYLAVVLDLYSRKVVGWSMAPTMQAGLVMSALTMALQQRRPAPGLVLHSDRGSQYASDEYQALLRQHHVVCSMSRKGNCWDNAVMERFFLNLKMERVWQRQYANHDEARRDITQYIVGFYNPVRLHSTLGYLSPTAHEAKSTVKEPIRLSEIT</sequence>
<protein>
    <submittedName>
        <fullName evidence="2">Transposase</fullName>
    </submittedName>
</protein>
<dbReference type="InterPro" id="IPR050900">
    <property type="entry name" value="Transposase_IS3/IS150/IS904"/>
</dbReference>
<name>A0A375JGI4_9BURK</name>
<dbReference type="Pfam" id="PF00665">
    <property type="entry name" value="rve"/>
    <property type="match status" value="1"/>
</dbReference>
<dbReference type="InterPro" id="IPR048020">
    <property type="entry name" value="Transpos_IS3"/>
</dbReference>
<dbReference type="InterPro" id="IPR036397">
    <property type="entry name" value="RNaseH_sf"/>
</dbReference>
<evidence type="ECO:0000259" key="1">
    <source>
        <dbReference type="PROSITE" id="PS50994"/>
    </source>
</evidence>
<dbReference type="AlphaFoldDB" id="A0A375JGI4"/>
<dbReference type="Gene3D" id="3.30.420.10">
    <property type="entry name" value="Ribonuclease H-like superfamily/Ribonuclease H"/>
    <property type="match status" value="1"/>
</dbReference>
<dbReference type="InterPro" id="IPR001584">
    <property type="entry name" value="Integrase_cat-core"/>
</dbReference>
<dbReference type="GO" id="GO:0015074">
    <property type="term" value="P:DNA integration"/>
    <property type="evidence" value="ECO:0007669"/>
    <property type="project" value="InterPro"/>
</dbReference>
<dbReference type="EMBL" id="OVTA01000090">
    <property type="protein sequence ID" value="SPS02736.1"/>
    <property type="molecule type" value="Genomic_DNA"/>
</dbReference>
<evidence type="ECO:0000313" key="2">
    <source>
        <dbReference type="EMBL" id="SPS02736.1"/>
    </source>
</evidence>
<dbReference type="InterPro" id="IPR012337">
    <property type="entry name" value="RNaseH-like_sf"/>
</dbReference>
<dbReference type="PANTHER" id="PTHR46889:SF4">
    <property type="entry name" value="TRANSPOSASE INSO FOR INSERTION SEQUENCE ELEMENT IS911B-RELATED"/>
    <property type="match status" value="1"/>
</dbReference>
<reference evidence="2 3" key="1">
    <citation type="submission" date="2018-01" db="EMBL/GenBank/DDBJ databases">
        <authorList>
            <person name="Gaut B.S."/>
            <person name="Morton B.R."/>
            <person name="Clegg M.T."/>
            <person name="Duvall M.R."/>
        </authorList>
    </citation>
    <scope>NUCLEOTIDE SEQUENCE [LARGE SCALE GENOMIC DNA]</scope>
    <source>
        <strain evidence="2">Cupriavidus taiwanensis cmp 52</strain>
    </source>
</reference>